<reference evidence="2 3" key="1">
    <citation type="journal article" date="2011" name="J. Bacteriol.">
        <title>Genome sequence of the Mycobacterium colombiense type strain, CECT 3035.</title>
        <authorList>
            <person name="Gonzalez-Perez M."/>
            <person name="Murcia M.I."/>
            <person name="Landsman D."/>
            <person name="Jordan I.K."/>
            <person name="Marino-Ramirez L."/>
        </authorList>
    </citation>
    <scope>NUCLEOTIDE SEQUENCE [LARGE SCALE GENOMIC DNA]</scope>
    <source>
        <strain evidence="2 3">CECT 3035</strain>
    </source>
</reference>
<comment type="caution">
    <text evidence="2">The sequence shown here is derived from an EMBL/GenBank/DDBJ whole genome shotgun (WGS) entry which is preliminary data.</text>
</comment>
<sequence length="257" mass="27057">MLYGLRVHDEGAVRVVTLDRPERRNPLDLAIRPVLADVFEEADTDPAVRAIVLTGRDGAFCSGGDLATMHRMTPDHAVPRLQAAQRIVRAIAGAATPVVAAVDGAAFAAGLGLALACDRVVASTAARFSASFTGIGLAADLGLSWSLPRRVGAARAQQLMTFGGVLDADQGLQMGLVDAVVEPHATLATALADAQRFAQGPPRSLGLLKRHFADPPTDLASALDREVVMQTELMDTDDYAEGIAAFGEKRRPHFTGN</sequence>
<dbReference type="AlphaFoldDB" id="J4SI27"/>
<dbReference type="Gene3D" id="1.10.12.10">
    <property type="entry name" value="Lyase 2-enoyl-coa Hydratase, Chain A, domain 2"/>
    <property type="match status" value="1"/>
</dbReference>
<comment type="similarity">
    <text evidence="1">Belongs to the enoyl-CoA hydratase/isomerase family.</text>
</comment>
<dbReference type="PANTHER" id="PTHR43459">
    <property type="entry name" value="ENOYL-COA HYDRATASE"/>
    <property type="match status" value="1"/>
</dbReference>
<evidence type="ECO:0000256" key="1">
    <source>
        <dbReference type="ARBA" id="ARBA00005254"/>
    </source>
</evidence>
<dbReference type="InterPro" id="IPR014748">
    <property type="entry name" value="Enoyl-CoA_hydra_C"/>
</dbReference>
<accession>J4SI27</accession>
<dbReference type="eggNOG" id="COG1024">
    <property type="taxonomic scope" value="Bacteria"/>
</dbReference>
<organism evidence="2 3">
    <name type="scientific">Mycobacterium colombiense CECT 3035</name>
    <dbReference type="NCBI Taxonomy" id="1041522"/>
    <lineage>
        <taxon>Bacteria</taxon>
        <taxon>Bacillati</taxon>
        <taxon>Actinomycetota</taxon>
        <taxon>Actinomycetes</taxon>
        <taxon>Mycobacteriales</taxon>
        <taxon>Mycobacteriaceae</taxon>
        <taxon>Mycobacterium</taxon>
        <taxon>Mycobacterium avium complex (MAC)</taxon>
    </lineage>
</organism>
<evidence type="ECO:0000313" key="3">
    <source>
        <dbReference type="Proteomes" id="UP000006455"/>
    </source>
</evidence>
<dbReference type="Pfam" id="PF00378">
    <property type="entry name" value="ECH_1"/>
    <property type="match status" value="1"/>
</dbReference>
<dbReference type="STRING" id="1041522.GCA_002105755_02124"/>
<dbReference type="GO" id="GO:0003824">
    <property type="term" value="F:catalytic activity"/>
    <property type="evidence" value="ECO:0007669"/>
    <property type="project" value="UniProtKB-ARBA"/>
</dbReference>
<protein>
    <submittedName>
        <fullName evidence="2">Enoyl CoA hydratase</fullName>
    </submittedName>
</protein>
<dbReference type="InterPro" id="IPR029045">
    <property type="entry name" value="ClpP/crotonase-like_dom_sf"/>
</dbReference>
<evidence type="ECO:0000313" key="2">
    <source>
        <dbReference type="EMBL" id="EJO89475.1"/>
    </source>
</evidence>
<dbReference type="Proteomes" id="UP000006455">
    <property type="component" value="Unassembled WGS sequence"/>
</dbReference>
<dbReference type="EMBL" id="AFVW02000002">
    <property type="protein sequence ID" value="EJO89475.1"/>
    <property type="molecule type" value="Genomic_DNA"/>
</dbReference>
<proteinExistence type="inferred from homology"/>
<name>J4SI27_9MYCO</name>
<gene>
    <name evidence="2" type="ORF">MCOL_V204780</name>
</gene>
<dbReference type="CDD" id="cd06558">
    <property type="entry name" value="crotonase-like"/>
    <property type="match status" value="1"/>
</dbReference>
<dbReference type="SUPFAM" id="SSF52096">
    <property type="entry name" value="ClpP/crotonase"/>
    <property type="match status" value="1"/>
</dbReference>
<dbReference type="PANTHER" id="PTHR43459:SF1">
    <property type="entry name" value="EG:BACN32G11.4 PROTEIN"/>
    <property type="match status" value="1"/>
</dbReference>
<dbReference type="Gene3D" id="3.90.226.10">
    <property type="entry name" value="2-enoyl-CoA Hydratase, Chain A, domain 1"/>
    <property type="match status" value="1"/>
</dbReference>
<dbReference type="InterPro" id="IPR001753">
    <property type="entry name" value="Enoyl-CoA_hydra/iso"/>
</dbReference>